<protein>
    <recommendedName>
        <fullName evidence="3">AAA+ ATPase domain-containing protein</fullName>
    </recommendedName>
</protein>
<evidence type="ECO:0000313" key="2">
    <source>
        <dbReference type="Proteomes" id="UP000076066"/>
    </source>
</evidence>
<gene>
    <name evidence="1" type="ORF">AY555_08400</name>
</gene>
<organism evidence="1 2">
    <name type="scientific">Haematospirillum jordaniae</name>
    <dbReference type="NCBI Taxonomy" id="1549855"/>
    <lineage>
        <taxon>Bacteria</taxon>
        <taxon>Pseudomonadati</taxon>
        <taxon>Pseudomonadota</taxon>
        <taxon>Alphaproteobacteria</taxon>
        <taxon>Rhodospirillales</taxon>
        <taxon>Novispirillaceae</taxon>
        <taxon>Haematospirillum</taxon>
    </lineage>
</organism>
<reference evidence="1 2" key="1">
    <citation type="submission" date="2016-02" db="EMBL/GenBank/DDBJ databases">
        <title>Complete Genome of H5569, the type strain of the newly described species Haematospirillium jordaniae.</title>
        <authorList>
            <person name="Nicholson A.C."/>
            <person name="Humrighouse B.W."/>
            <person name="Loparov V."/>
            <person name="McQuiston J.R."/>
        </authorList>
    </citation>
    <scope>NUCLEOTIDE SEQUENCE [LARGE SCALE GENOMIC DNA]</scope>
    <source>
        <strain evidence="1 2">H5569</strain>
    </source>
</reference>
<dbReference type="OrthoDB" id="9763644at2"/>
<proteinExistence type="predicted"/>
<evidence type="ECO:0008006" key="3">
    <source>
        <dbReference type="Google" id="ProtNLM"/>
    </source>
</evidence>
<dbReference type="Proteomes" id="UP000076066">
    <property type="component" value="Chromosome"/>
</dbReference>
<dbReference type="InterPro" id="IPR027417">
    <property type="entry name" value="P-loop_NTPase"/>
</dbReference>
<dbReference type="Gene3D" id="3.40.50.300">
    <property type="entry name" value="P-loop containing nucleotide triphosphate hydrolases"/>
    <property type="match status" value="1"/>
</dbReference>
<dbReference type="Pfam" id="PF13481">
    <property type="entry name" value="AAA_25"/>
    <property type="match status" value="1"/>
</dbReference>
<dbReference type="AlphaFoldDB" id="A0A143DF30"/>
<dbReference type="SUPFAM" id="SSF52540">
    <property type="entry name" value="P-loop containing nucleoside triphosphate hydrolases"/>
    <property type="match status" value="1"/>
</dbReference>
<dbReference type="STRING" id="1549855.AY555_08400"/>
<accession>A0A143DF30</accession>
<sequence>MARSLDTVQMRAIDWLWVGWIPKGYITIRAGETGAGKSTVLVDVTARVTTGAPWPGQAPDVRRERGRVLWLGSEDGIEELTVPRLVACGANLANALEIQGVVQQGKRNTFSMQDDLVSVSTLLNDARANGQPIAMLVIDPITSYLPGHKLRKVDLNDAGQLRTVLEPWLSLAQEHNLAIVCVTHFMKDTTRAMLHRVLGSAAFTQTCWSLCFVVARPDEGPYAKALIQVKVNLPEHPGGAWKFSTVKVQVGTDQRMGKSIDATRADWEELDSSLTTESLVGGTRGPVSKAPAAFGQWLRSYFMATPIDQGLLVADVKAAALDAGVVTESWWNKHSGEYMDKQNFGGVWYCRPKAGS</sequence>
<dbReference type="RefSeq" id="WP_066135550.1">
    <property type="nucleotide sequence ID" value="NZ_CP014525.1"/>
</dbReference>
<name>A0A143DF30_9PROT</name>
<keyword evidence="2" id="KW-1185">Reference proteome</keyword>
<dbReference type="GeneID" id="53317175"/>
<evidence type="ECO:0000313" key="1">
    <source>
        <dbReference type="EMBL" id="AMW35189.1"/>
    </source>
</evidence>
<dbReference type="KEGG" id="hjo:AY555_08400"/>
<dbReference type="EMBL" id="CP014525">
    <property type="protein sequence ID" value="AMW35189.1"/>
    <property type="molecule type" value="Genomic_DNA"/>
</dbReference>